<gene>
    <name evidence="1" type="ORF">DDZ18_13485</name>
</gene>
<dbReference type="RefSeq" id="WP_109253928.1">
    <property type="nucleotide sequence ID" value="NZ_QEXV01000007.1"/>
</dbReference>
<proteinExistence type="predicted"/>
<dbReference type="Proteomes" id="UP000245168">
    <property type="component" value="Unassembled WGS sequence"/>
</dbReference>
<evidence type="ECO:0000313" key="2">
    <source>
        <dbReference type="Proteomes" id="UP000245168"/>
    </source>
</evidence>
<dbReference type="EMBL" id="QEXV01000007">
    <property type="protein sequence ID" value="PWE16426.1"/>
    <property type="molecule type" value="Genomic_DNA"/>
</dbReference>
<dbReference type="AlphaFoldDB" id="A0A2U2BR02"/>
<name>A0A2U2BR02_9PROT</name>
<keyword evidence="2" id="KW-1185">Reference proteome</keyword>
<dbReference type="OrthoDB" id="72030at2"/>
<evidence type="ECO:0000313" key="1">
    <source>
        <dbReference type="EMBL" id="PWE16426.1"/>
    </source>
</evidence>
<sequence>MTGEAPDDGAALLAAFEEGRLDPAGFSHADHVRVAFELLKQESFLGAARRYEAGLRALTVRAGVPEKFNLTITLAFLALIAEHLAEDPGIDWATFVAAHPALFDRALLKRWYASERLGDPRARDHLLMPHPAI</sequence>
<protein>
    <submittedName>
        <fullName evidence="1">Uncharacterized protein</fullName>
    </submittedName>
</protein>
<reference evidence="2" key="1">
    <citation type="submission" date="2018-05" db="EMBL/GenBank/DDBJ databases">
        <authorList>
            <person name="Liu B.-T."/>
        </authorList>
    </citation>
    <scope>NUCLEOTIDE SEQUENCE [LARGE SCALE GENOMIC DNA]</scope>
    <source>
        <strain evidence="2">WD6-1</strain>
    </source>
</reference>
<accession>A0A2U2BR02</accession>
<comment type="caution">
    <text evidence="1">The sequence shown here is derived from an EMBL/GenBank/DDBJ whole genome shotgun (WGS) entry which is preliminary data.</text>
</comment>
<organism evidence="1 2">
    <name type="scientific">Marinicauda salina</name>
    <dbReference type="NCBI Taxonomy" id="2135793"/>
    <lineage>
        <taxon>Bacteria</taxon>
        <taxon>Pseudomonadati</taxon>
        <taxon>Pseudomonadota</taxon>
        <taxon>Alphaproteobacteria</taxon>
        <taxon>Maricaulales</taxon>
        <taxon>Maricaulaceae</taxon>
        <taxon>Marinicauda</taxon>
    </lineage>
</organism>